<feature type="region of interest" description="Disordered" evidence="1">
    <location>
        <begin position="995"/>
        <end position="1018"/>
    </location>
</feature>
<evidence type="ECO:0000313" key="2">
    <source>
        <dbReference type="EMBL" id="GLI65780.1"/>
    </source>
</evidence>
<comment type="caution">
    <text evidence="2">The sequence shown here is derived from an EMBL/GenBank/DDBJ whole genome shotgun (WGS) entry which is preliminary data.</text>
</comment>
<gene>
    <name evidence="2" type="ORF">VaNZ11_009396</name>
</gene>
<dbReference type="PANTHER" id="PTHR31431">
    <property type="entry name" value="NUCLEOPORIN NUP188 HOMOLOG"/>
    <property type="match status" value="1"/>
</dbReference>
<keyword evidence="3" id="KW-1185">Reference proteome</keyword>
<evidence type="ECO:0000313" key="3">
    <source>
        <dbReference type="Proteomes" id="UP001165090"/>
    </source>
</evidence>
<proteinExistence type="predicted"/>
<organism evidence="2 3">
    <name type="scientific">Volvox africanus</name>
    <dbReference type="NCBI Taxonomy" id="51714"/>
    <lineage>
        <taxon>Eukaryota</taxon>
        <taxon>Viridiplantae</taxon>
        <taxon>Chlorophyta</taxon>
        <taxon>core chlorophytes</taxon>
        <taxon>Chlorophyceae</taxon>
        <taxon>CS clade</taxon>
        <taxon>Chlamydomonadales</taxon>
        <taxon>Volvocaceae</taxon>
        <taxon>Volvox</taxon>
    </lineage>
</organism>
<dbReference type="Proteomes" id="UP001165090">
    <property type="component" value="Unassembled WGS sequence"/>
</dbReference>
<protein>
    <submittedName>
        <fullName evidence="2">Uncharacterized protein</fullName>
    </submittedName>
</protein>
<name>A0ABQ5S878_9CHLO</name>
<accession>A0ABQ5S878</accession>
<feature type="non-terminal residue" evidence="2">
    <location>
        <position position="1"/>
    </location>
</feature>
<dbReference type="EMBL" id="BSDZ01000025">
    <property type="protein sequence ID" value="GLI65780.1"/>
    <property type="molecule type" value="Genomic_DNA"/>
</dbReference>
<feature type="region of interest" description="Disordered" evidence="1">
    <location>
        <begin position="953"/>
        <end position="972"/>
    </location>
</feature>
<dbReference type="InterPro" id="IPR044840">
    <property type="entry name" value="Nup188"/>
</dbReference>
<feature type="compositionally biased region" description="Low complexity" evidence="1">
    <location>
        <begin position="1005"/>
        <end position="1014"/>
    </location>
</feature>
<reference evidence="2 3" key="1">
    <citation type="journal article" date="2023" name="IScience">
        <title>Expanded male sex-determining region conserved during the evolution of homothallism in the green alga Volvox.</title>
        <authorList>
            <person name="Yamamoto K."/>
            <person name="Matsuzaki R."/>
            <person name="Mahakham W."/>
            <person name="Heman W."/>
            <person name="Sekimoto H."/>
            <person name="Kawachi M."/>
            <person name="Minakuchi Y."/>
            <person name="Toyoda A."/>
            <person name="Nozaki H."/>
        </authorList>
    </citation>
    <scope>NUCLEOTIDE SEQUENCE [LARGE SCALE GENOMIC DNA]</scope>
    <source>
        <strain evidence="2 3">NIES-4468</strain>
    </source>
</reference>
<evidence type="ECO:0000256" key="1">
    <source>
        <dbReference type="SAM" id="MobiDB-lite"/>
    </source>
</evidence>
<dbReference type="PANTHER" id="PTHR31431:SF1">
    <property type="entry name" value="NUCLEOPORIN NUP188"/>
    <property type="match status" value="1"/>
</dbReference>
<sequence length="1698" mass="172303">VEAAASLPLAPPQPLQLMADAAKLLAAMVAVSPGRVLQLLPQLPLLSSPGGDPLAGLPPSVAMDALPAFTVPPRIDSFCGLLPVLSAVQRDLERPTGQYPLTVALLSLLAELLERGFVGAPLPVAALFVMYELLPSHHHWHYESLKERWTVTRGSFRVLRLALTAGAYVTDPDISASVAPPPPPKLSSTATARGAVGAATGGGGATLLLTYGGDGGAGGGGGLFNTEEKGATLTPDDILQAAAPQLHVSLLSAAVLKLLLLHGPVLLARCLPPPADVLEQLQREDPSRPELTVLEECAVELVKIIPPLVAAAGMHPQEQPFEEYLFGGRDPTPAAHVVSYITYAEANQDMLPPQQQVSYFAMRALSSIAACVARPVSRSQPGISLALAVPVGSGAESCLCSLLRGTAASEHPELYAVATQLASEAVTNHPEVLDALLFPASLEHQQQGSGVGLPLLPAPPSAAGGQGAARQWAGRALDGLYATLQNAGKLKQEQPQVLACALHVLAAMWRQPTAASRPLSLLRSTSGLWRGLEAILGQVANDTSATFPASLSEAAPEASLQARAQGALCEAYALQILTAEAFARARLPAAAGATVANGSEAQAVLDRLVRGGGLLRLLRAAAEPVVAVAAAGSGDVGNDNSVEAEIRAVGSLQHLAAALELSLGSALWNTGGSAGADDVSIGPAIREELSGVRSLMDQGMVSKEDLQSACSHLWMGPQSPATATDPFEDVSMPQAWHTNPLRLVLQRQCVGAALINRCHVSTTDLAQLPGSPTGSVPGTEQLLSRSRLAALLPSDYQNIMEPAVGDVNTIYSLGEVLIARLQAVCALTSVLAQGGRLLPDGDATAMAAAALLNPPVPAGSSAANEPATPSAAAPSTSTAAAPAAAVGGLLTTVQLVCWTAVSGLVAWCASKDSRAALQSDWGLRRLHAQRVAAALTAARLLLSIMQSVQKTLAAPPPATSSGGSGGGGGFSTPTRPGPALSSFFATPIALTPVGAAPPRSGRHGTAGASTPTMSGGSGGGISADQAYLPFVASLARQWAVWARAVTGRLPQCPPAVAEQISDAIAGALLLALRPLQPESAVPMDQQLMQASHRQVLSASLRSTIPQLCDLAASGSISTSLAAQLLLETTRHLAIKDWLPQLFNKLDLGEYIRAAANRAADLATAAAASGGTANVATRGGADAAAAAGDLGMLSLAVAVSQIPEGAYMLYEQDIVENLVAASRQLLSGSGGRLASFSVIAVTGTGPYKPGVDGTYASAAGATAAGSGRMSGSPPPDTCGAYLPTPSPAAAAAAATAAEVTGEVWSPVHRQWCTLLQFCGSLVKTLGQRLNIDRGALDLLMAMEPRLMLAVLPPGSDVRQPLTLAGLVEMEAALFLLIQMTPYTGGWHMLLPSSLLNFRTAVSTLLTWLAQPNLVKSFSVDCRPRTAREAGLAGVPAAGIPCSDGWFRICSLGAASCTTAATGPASAVAAMGGAGGLGSPIFGSIPSVGSLSRGLSEGLPVTTPGLVTPIGATRTASGLGMATPGGPSAGATPGASGGGGVGGMGGVCSEYSAQLAEKLYTCAQHALTFLIASSPQLSQGEAAALGPAWPRPQDLSALLDQCMCASESLAGVVATAMDVSGAHDRRTRLMHLLGRVGQLCSDFLGVLAAAGSSNAFGAVASVAVREQLAREWLASLQAGPLGASVGGFGAGVGMHAVPAS</sequence>